<evidence type="ECO:0000256" key="1">
    <source>
        <dbReference type="ARBA" id="ARBA00001932"/>
    </source>
</evidence>
<evidence type="ECO:0000259" key="8">
    <source>
        <dbReference type="PROSITE" id="PS51645"/>
    </source>
</evidence>
<dbReference type="Pfam" id="PF00875">
    <property type="entry name" value="DNA_photolyase"/>
    <property type="match status" value="1"/>
</dbReference>
<dbReference type="InterPro" id="IPR005101">
    <property type="entry name" value="Cryptochr/Photolyase_FAD-bd"/>
</dbReference>
<dbReference type="PROSITE" id="PS00394">
    <property type="entry name" value="DNA_PHOTOLYASES_1_1"/>
    <property type="match status" value="1"/>
</dbReference>
<evidence type="ECO:0000256" key="5">
    <source>
        <dbReference type="ARBA" id="ARBA00022991"/>
    </source>
</evidence>
<comment type="similarity">
    <text evidence="6">Belongs to the DNA photolyase family.</text>
</comment>
<comment type="cofactor">
    <cofactor evidence="1">
        <name>(6R)-5,10-methylene-5,6,7,8-tetrahydrofolate</name>
        <dbReference type="ChEBI" id="CHEBI:15636"/>
    </cofactor>
</comment>
<dbReference type="PRINTS" id="PR00147">
    <property type="entry name" value="DNAPHOTLYASE"/>
</dbReference>
<evidence type="ECO:0000313" key="9">
    <source>
        <dbReference type="EMBL" id="NID12604.1"/>
    </source>
</evidence>
<evidence type="ECO:0000256" key="4">
    <source>
        <dbReference type="ARBA" id="ARBA00022827"/>
    </source>
</evidence>
<dbReference type="InterPro" id="IPR014729">
    <property type="entry name" value="Rossmann-like_a/b/a_fold"/>
</dbReference>
<dbReference type="Proteomes" id="UP000606008">
    <property type="component" value="Unassembled WGS sequence"/>
</dbReference>
<dbReference type="PANTHER" id="PTHR11455:SF9">
    <property type="entry name" value="CRYPTOCHROME CIRCADIAN CLOCK 5 ISOFORM X1"/>
    <property type="match status" value="1"/>
</dbReference>
<keyword evidence="5 6" id="KW-0157">Chromophore</keyword>
<feature type="domain" description="Photolyase/cryptochrome alpha/beta" evidence="8">
    <location>
        <begin position="6"/>
        <end position="169"/>
    </location>
</feature>
<feature type="region of interest" description="Disordered" evidence="7">
    <location>
        <begin position="505"/>
        <end position="532"/>
    </location>
</feature>
<dbReference type="Gene3D" id="1.10.579.10">
    <property type="entry name" value="DNA Cyclobutane Dipyrimidine Photolyase, subunit A, domain 3"/>
    <property type="match status" value="1"/>
</dbReference>
<dbReference type="InterPro" id="IPR036134">
    <property type="entry name" value="Crypto/Photolyase_FAD-like_sf"/>
</dbReference>
<dbReference type="Pfam" id="PF03441">
    <property type="entry name" value="FAD_binding_7"/>
    <property type="match status" value="1"/>
</dbReference>
<dbReference type="InterPro" id="IPR002081">
    <property type="entry name" value="Cryptochrome/DNA_photolyase_1"/>
</dbReference>
<reference evidence="9" key="1">
    <citation type="submission" date="2024-05" db="EMBL/GenBank/DDBJ databases">
        <authorList>
            <person name="Jung D.-H."/>
        </authorList>
    </citation>
    <scope>NUCLEOTIDE SEQUENCE</scope>
    <source>
        <strain evidence="9">JA-25</strain>
    </source>
</reference>
<accession>A0ABX0QJZ4</accession>
<keyword evidence="4 6" id="KW-0274">FAD</keyword>
<protein>
    <submittedName>
        <fullName evidence="9">Deoxyribodipyrimidine photo-lyase</fullName>
    </submittedName>
</protein>
<gene>
    <name evidence="9" type="ORF">F7231_20705</name>
</gene>
<comment type="caution">
    <text evidence="9">The sequence shown here is derived from an EMBL/GenBank/DDBJ whole genome shotgun (WGS) entry which is preliminary data.</text>
</comment>
<dbReference type="InterPro" id="IPR036155">
    <property type="entry name" value="Crypto/Photolyase_N_sf"/>
</dbReference>
<dbReference type="SUPFAM" id="SSF48173">
    <property type="entry name" value="Cryptochrome/photolyase FAD-binding domain"/>
    <property type="match status" value="1"/>
</dbReference>
<dbReference type="InterPro" id="IPR018394">
    <property type="entry name" value="DNA_photolyase_1_CS_C"/>
</dbReference>
<proteinExistence type="inferred from homology"/>
<evidence type="ECO:0000256" key="7">
    <source>
        <dbReference type="SAM" id="MobiDB-lite"/>
    </source>
</evidence>
<evidence type="ECO:0000256" key="2">
    <source>
        <dbReference type="ARBA" id="ARBA00001974"/>
    </source>
</evidence>
<dbReference type="RefSeq" id="WP_166693389.1">
    <property type="nucleotide sequence ID" value="NZ_WAEL01000008.1"/>
</dbReference>
<evidence type="ECO:0000313" key="10">
    <source>
        <dbReference type="Proteomes" id="UP000606008"/>
    </source>
</evidence>
<evidence type="ECO:0000256" key="6">
    <source>
        <dbReference type="RuleBase" id="RU004182"/>
    </source>
</evidence>
<name>A0ABX0QJZ4_9BACT</name>
<dbReference type="Gene3D" id="1.25.40.80">
    <property type="match status" value="1"/>
</dbReference>
<dbReference type="EMBL" id="WAEL01000008">
    <property type="protein sequence ID" value="NID12604.1"/>
    <property type="molecule type" value="Genomic_DNA"/>
</dbReference>
<keyword evidence="10" id="KW-1185">Reference proteome</keyword>
<dbReference type="PANTHER" id="PTHR11455">
    <property type="entry name" value="CRYPTOCHROME"/>
    <property type="match status" value="1"/>
</dbReference>
<sequence>MSHRPAINVLWFKRDLRLRDHAPLQAAIATGKPLLLLYCFEPSVMADPNYDMRHWRFVAECLADLNRQLPKLMQTTVAPQVRTHEWLPFVFDDEPVEATSEAVTGQPRVWVFQRDVLEVLGTLHQLFTIDTLFSHEETGLKVTYDRDKAIARHCREQAISWQEFQCNGVIRRLKNRDTWADDWQKTMRAPQQHPDLARWRPANVPDDWFEAERGPDLPASWHVPDSLFQPGGEQNAFRYLDSFLTERIAHYAKSISKPLESRRGCSRVSPYIAWGCLSIRQVFQAQLLTAKNPPQPGLGRQFSAFASRLRWHCHFIQKFESEDRIEFENVNRAFDALTKNQNPAHYAAWHDGKTGYPMIDACMRCLTATGYINFRMRAMLTSFLSHHLLQHWKEGALHLARIYTDFEPGIHYAQIQMQAGMTGTNTVRIYNPVKQSQEHDPTGVFIKQWIPELANCPVAYIHEPWTMPPLEQNMAHFHVGLDYPAPIIDITQTGREARIKLHEPRKTEAAKTEKERILKRHTIPGTHPAAKS</sequence>
<comment type="cofactor">
    <cofactor evidence="2">
        <name>FAD</name>
        <dbReference type="ChEBI" id="CHEBI:57692"/>
    </cofactor>
</comment>
<evidence type="ECO:0000256" key="3">
    <source>
        <dbReference type="ARBA" id="ARBA00022630"/>
    </source>
</evidence>
<organism evidence="9 10">
    <name type="scientific">Fibrivirga algicola</name>
    <dbReference type="NCBI Taxonomy" id="2950420"/>
    <lineage>
        <taxon>Bacteria</taxon>
        <taxon>Pseudomonadati</taxon>
        <taxon>Bacteroidota</taxon>
        <taxon>Cytophagia</taxon>
        <taxon>Cytophagales</taxon>
        <taxon>Spirosomataceae</taxon>
        <taxon>Fibrivirga</taxon>
    </lineage>
</organism>
<dbReference type="SUPFAM" id="SSF52425">
    <property type="entry name" value="Cryptochrome/photolyase, N-terminal domain"/>
    <property type="match status" value="2"/>
</dbReference>
<keyword evidence="3 6" id="KW-0285">Flavoprotein</keyword>
<feature type="compositionally biased region" description="Basic and acidic residues" evidence="7">
    <location>
        <begin position="505"/>
        <end position="516"/>
    </location>
</feature>
<dbReference type="PROSITE" id="PS51645">
    <property type="entry name" value="PHR_CRY_ALPHA_BETA"/>
    <property type="match status" value="1"/>
</dbReference>
<dbReference type="InterPro" id="IPR006050">
    <property type="entry name" value="DNA_photolyase_N"/>
</dbReference>
<dbReference type="Gene3D" id="3.40.50.620">
    <property type="entry name" value="HUPs"/>
    <property type="match status" value="1"/>
</dbReference>